<dbReference type="Gene3D" id="2.40.30.20">
    <property type="match status" value="2"/>
</dbReference>
<dbReference type="EMBL" id="MW117966">
    <property type="protein sequence ID" value="QPB08154.1"/>
    <property type="molecule type" value="Genomic_DNA"/>
</dbReference>
<name>A0A873WSU8_9CAUD</name>
<evidence type="ECO:0000313" key="1">
    <source>
        <dbReference type="EMBL" id="QPB08154.1"/>
    </source>
</evidence>
<dbReference type="GeneID" id="77945753"/>
<evidence type="ECO:0000313" key="2">
    <source>
        <dbReference type="Proteomes" id="UP000663288"/>
    </source>
</evidence>
<dbReference type="Proteomes" id="UP000663288">
    <property type="component" value="Segment"/>
</dbReference>
<accession>A0A873WSU8</accession>
<proteinExistence type="predicted"/>
<dbReference type="InterPro" id="IPR023366">
    <property type="entry name" value="ATP_synth_asu-like_sf"/>
</dbReference>
<organism evidence="1 2">
    <name type="scientific">Synechococcus phage S-H9-1</name>
    <dbReference type="NCBI Taxonomy" id="2783674"/>
    <lineage>
        <taxon>Viruses</taxon>
        <taxon>Duplodnaviria</taxon>
        <taxon>Heunggongvirae</taxon>
        <taxon>Uroviricota</taxon>
        <taxon>Caudoviricetes</taxon>
        <taxon>Pantevenvirales</taxon>
        <taxon>Kyanoviridae</taxon>
        <taxon>Scyllavirus</taxon>
        <taxon>Scyllavirus aitchnine</taxon>
    </lineage>
</organism>
<dbReference type="KEGG" id="vg:77945753"/>
<reference evidence="1" key="1">
    <citation type="submission" date="2020-10" db="EMBL/GenBank/DDBJ databases">
        <title>The Isolation and Genome Sequence of a Novel Cyanophage S-H9-1 from the Yellow Sea, China.</title>
        <authorList>
            <person name="Jiang T."/>
        </authorList>
    </citation>
    <scope>NUCLEOTIDE SEQUENCE</scope>
</reference>
<sequence>MARKTIQSNYYLFDASAREVIIPGGVQRENLVLITNVTDNKVIYNFSDPELTATEYHISTDIRNVTTTRVVLSYDTTSMADDDQLQIVIDDYEEVVRPSETYHDAVNKAKVSQPQSQIDTDFEYGTQDTKWESLAMINNNPFAYKSQDPIVITDVQATNDSREIVVSVNTSLSTRPAAGAAIYMQDTTFPGANGVFIVDSVDGVNPSNFTYTAKYKWTAASGGIYDSARTALYSGIHYTGSDLGGTITLGSAGGSMTGAVQVDTTQAHGLEVGNEVAVVGSAGVNVNGSWTVARVSSPTRFFYFPDAAPTGAVSTGTIKLYPRPQGSSVHRAFDGGVKFSTNSNSKNQQAIRQTKRYFRYQSGKGVSFSTGSILEPALENIDNISASGTTVTVVAADAHNVTRDTQVDVRGVNDNNYNGIYQVSNVIDPYTFQYIVPNAPTESVAGGEYTVTPVDSYGNRLEIGMMDQQNGIFFRYASGSLSVVRRTSTFQLAGKVSVTNGSTLVSSYTSANGQGTKFSKQLKPGDYIVLRGTSYRVDGIISDTQLVIFPDYRGPSAGNVPVTKTVETEWLQEDWNIDRCNGTGKSGYTIDPTKMQMFYMDYSWYGAGFIRWGFRALDGNVIYAHKIPNNNQNTEAYMRSGNLPARYEVNTLPPATTSTKTFSNSDTTLYIAAAPTHFPTSGTLRVKRTSGATTGVQEYINYTGKTTFIQDVVNVLAGDVIEVASTTGLSPGGQQTVIFDTPFSNVAANKTYYVAAVPSATTFKITSTIGDSTGISLNQETGSALSPLSRATSGAFTGITREQAGATGVSLTIASGSSAGTVSSATGIQKGQRVVGSGIPADTFVHSISGTNIQLSKAVTSANPTGVIFPALGAGGAQTFTYDATQPTSVELLAATSVPQISHWGSSVIMDGLYDDDRAYVYTVGTRTGREINSGDTKALLAIRVSPSVDNGIQGNFGARELINRMQLVLRSAEISTNGSLFVELILNPVISSTVAWQSVGGTSLAQYANLGSILDVDGILNGELIGGEVIFGFYADTGVASYDLSQVKEISNSILGGGTDNYENSTAPNPTGIFPDGPEVLAIQVTNIAGGRGSNRRAADVRISWTEAQA</sequence>
<protein>
    <submittedName>
        <fullName evidence="1">Structural protein</fullName>
    </submittedName>
</protein>
<keyword evidence="2" id="KW-1185">Reference proteome</keyword>
<dbReference type="RefSeq" id="YP_010669570.1">
    <property type="nucleotide sequence ID" value="NC_070961.1"/>
</dbReference>